<protein>
    <submittedName>
        <fullName evidence="2">Uncharacterized protein</fullName>
    </submittedName>
</protein>
<proteinExistence type="predicted"/>
<feature type="compositionally biased region" description="Low complexity" evidence="1">
    <location>
        <begin position="90"/>
        <end position="106"/>
    </location>
</feature>
<organism evidence="2 3">
    <name type="scientific">Penicillium canescens</name>
    <dbReference type="NCBI Taxonomy" id="5083"/>
    <lineage>
        <taxon>Eukaryota</taxon>
        <taxon>Fungi</taxon>
        <taxon>Dikarya</taxon>
        <taxon>Ascomycota</taxon>
        <taxon>Pezizomycotina</taxon>
        <taxon>Eurotiomycetes</taxon>
        <taxon>Eurotiomycetidae</taxon>
        <taxon>Eurotiales</taxon>
        <taxon>Aspergillaceae</taxon>
        <taxon>Penicillium</taxon>
    </lineage>
</organism>
<dbReference type="PANTHER" id="PTHR47784">
    <property type="entry name" value="STEROL UPTAKE CONTROL PROTEIN 2"/>
    <property type="match status" value="1"/>
</dbReference>
<feature type="region of interest" description="Disordered" evidence="1">
    <location>
        <begin position="90"/>
        <end position="113"/>
    </location>
</feature>
<dbReference type="PANTHER" id="PTHR47784:SF13">
    <property type="entry name" value="ZN(II)2CYS6 TRANSCRIPTION FACTOR (EUROFUNG)"/>
    <property type="match status" value="1"/>
</dbReference>
<dbReference type="Pfam" id="PF11951">
    <property type="entry name" value="Fungal_trans_2"/>
    <property type="match status" value="1"/>
</dbReference>
<dbReference type="AlphaFoldDB" id="A0AAD6N4K5"/>
<feature type="compositionally biased region" description="Basic residues" evidence="1">
    <location>
        <begin position="12"/>
        <end position="21"/>
    </location>
</feature>
<accession>A0AAD6N4K5</accession>
<keyword evidence="3" id="KW-1185">Reference proteome</keyword>
<name>A0AAD6N4K5_PENCN</name>
<comment type="caution">
    <text evidence="2">The sequence shown here is derived from an EMBL/GenBank/DDBJ whole genome shotgun (WGS) entry which is preliminary data.</text>
</comment>
<reference evidence="2" key="2">
    <citation type="submission" date="2023-01" db="EMBL/GenBank/DDBJ databases">
        <authorList>
            <person name="Petersen C."/>
        </authorList>
    </citation>
    <scope>NUCLEOTIDE SEQUENCE</scope>
    <source>
        <strain evidence="2">IBT 15450</strain>
    </source>
</reference>
<dbReference type="Proteomes" id="UP001219568">
    <property type="component" value="Unassembled WGS sequence"/>
</dbReference>
<dbReference type="GO" id="GO:0001228">
    <property type="term" value="F:DNA-binding transcription activator activity, RNA polymerase II-specific"/>
    <property type="evidence" value="ECO:0007669"/>
    <property type="project" value="TreeGrafter"/>
</dbReference>
<gene>
    <name evidence="2" type="ORF">N7460_012488</name>
</gene>
<evidence type="ECO:0000256" key="1">
    <source>
        <dbReference type="SAM" id="MobiDB-lite"/>
    </source>
</evidence>
<evidence type="ECO:0000313" key="2">
    <source>
        <dbReference type="EMBL" id="KAJ6027671.1"/>
    </source>
</evidence>
<sequence length="437" mass="49950">MESLEPAVTWSNKRRQGNMQSRRRIKTIFGSHVPLCIVPFGPPDFACYKENPGSTPTCLHCAGRNILSQYPPRPRLTRIDIKYRSLSSSSASSTSKSMASPLSSMTETRTQATSDSKYAHTHTCLPEKMEETLHLQDLELMMHWCTTTYKSLARDAPSERIWQTIVPNLSLRCPALRHGLLALSALHLASSSAGPSRRWRYLDTARSHRTHALNGLRQDSQDLTDPECNATFALCCIMLVFAFGYCILEIENDEPDEDQPGPLDEFFEVFQLTRWLLSIQMRLIDRISVTELRPLIAPDDSRPTMPDMSRLVVLSLRRQNSMESERDPAHPKDLYDSAIEHLSNSLEQLMKGGEPRVFAFCWSFRVPEPFLDLMTSHQPFALVVLAHYAVILHHLRDMWWMGDWGTRILREIGDLLEPEWRELINWPIDATGCFIPA</sequence>
<dbReference type="EMBL" id="JAQJZL010000015">
    <property type="protein sequence ID" value="KAJ6027671.1"/>
    <property type="molecule type" value="Genomic_DNA"/>
</dbReference>
<reference evidence="2" key="1">
    <citation type="journal article" date="2023" name="IMA Fungus">
        <title>Comparative genomic study of the Penicillium genus elucidates a diverse pangenome and 15 lateral gene transfer events.</title>
        <authorList>
            <person name="Petersen C."/>
            <person name="Sorensen T."/>
            <person name="Nielsen M.R."/>
            <person name="Sondergaard T.E."/>
            <person name="Sorensen J.L."/>
            <person name="Fitzpatrick D.A."/>
            <person name="Frisvad J.C."/>
            <person name="Nielsen K.L."/>
        </authorList>
    </citation>
    <scope>NUCLEOTIDE SEQUENCE</scope>
    <source>
        <strain evidence="2">IBT 15450</strain>
    </source>
</reference>
<feature type="region of interest" description="Disordered" evidence="1">
    <location>
        <begin position="1"/>
        <end position="21"/>
    </location>
</feature>
<evidence type="ECO:0000313" key="3">
    <source>
        <dbReference type="Proteomes" id="UP001219568"/>
    </source>
</evidence>
<dbReference type="InterPro" id="IPR021858">
    <property type="entry name" value="Fun_TF"/>
</dbReference>
<dbReference type="InterPro" id="IPR053157">
    <property type="entry name" value="Sterol_Uptake_Regulator"/>
</dbReference>